<proteinExistence type="predicted"/>
<dbReference type="EMBL" id="JAUDCF010000030">
    <property type="protein sequence ID" value="MDM8146398.1"/>
    <property type="molecule type" value="Genomic_DNA"/>
</dbReference>
<gene>
    <name evidence="2" type="ORF">QUW02_10795</name>
</gene>
<reference evidence="3" key="2">
    <citation type="submission" date="2023-07" db="EMBL/GenBank/DDBJ databases">
        <title>Identification and characterization of horizontal gene transfer across gut microbiota members of farm animals based on homology search.</title>
        <authorList>
            <person name="Schwarzerova J."/>
            <person name="Nykrynova M."/>
            <person name="Jureckova K."/>
            <person name="Cejkova D."/>
            <person name="Rychlik I."/>
        </authorList>
    </citation>
    <scope>NUCLEOTIDE SEQUENCE [LARGE SCALE GENOMIC DNA]</scope>
    <source>
        <strain evidence="3">ET4</strain>
    </source>
</reference>
<feature type="region of interest" description="Disordered" evidence="1">
    <location>
        <begin position="37"/>
        <end position="57"/>
    </location>
</feature>
<keyword evidence="3" id="KW-1185">Reference proteome</keyword>
<reference evidence="2 3" key="1">
    <citation type="submission" date="2023-06" db="EMBL/GenBank/DDBJ databases">
        <authorList>
            <person name="Zeman M."/>
            <person name="Kubasova T."/>
            <person name="Jahodarova E."/>
            <person name="Nykrynova M."/>
            <person name="Rychlik I."/>
        </authorList>
    </citation>
    <scope>NUCLEOTIDE SEQUENCE [LARGE SCALE GENOMIC DNA]</scope>
    <source>
        <strain evidence="2 3">ET4</strain>
    </source>
</reference>
<dbReference type="Proteomes" id="UP001228403">
    <property type="component" value="Unassembled WGS sequence"/>
</dbReference>
<accession>A0ABT7U798</accession>
<evidence type="ECO:0000313" key="2">
    <source>
        <dbReference type="EMBL" id="MDM8146398.1"/>
    </source>
</evidence>
<comment type="caution">
    <text evidence="2">The sequence shown here is derived from an EMBL/GenBank/DDBJ whole genome shotgun (WGS) entry which is preliminary data.</text>
</comment>
<protein>
    <submittedName>
        <fullName evidence="2">Uncharacterized protein</fullName>
    </submittedName>
</protein>
<evidence type="ECO:0000256" key="1">
    <source>
        <dbReference type="SAM" id="MobiDB-lite"/>
    </source>
</evidence>
<evidence type="ECO:0000313" key="3">
    <source>
        <dbReference type="Proteomes" id="UP001228403"/>
    </source>
</evidence>
<name>A0ABT7U798_9BACE</name>
<sequence length="57" mass="6741">METTKNENNVKLVLPFSYFLWMFGMNPDALNEETALHKPQAEQEYTNGENINYEEEK</sequence>
<organism evidence="2 3">
    <name type="scientific">Bacteroides eggerthii</name>
    <dbReference type="NCBI Taxonomy" id="28111"/>
    <lineage>
        <taxon>Bacteria</taxon>
        <taxon>Pseudomonadati</taxon>
        <taxon>Bacteroidota</taxon>
        <taxon>Bacteroidia</taxon>
        <taxon>Bacteroidales</taxon>
        <taxon>Bacteroidaceae</taxon>
        <taxon>Bacteroides</taxon>
    </lineage>
</organism>